<evidence type="ECO:0000313" key="3">
    <source>
        <dbReference type="Proteomes" id="UP001642487"/>
    </source>
</evidence>
<gene>
    <name evidence="2" type="ORF">CITCOLO1_LOCUS1548</name>
</gene>
<dbReference type="EMBL" id="OZ021735">
    <property type="protein sequence ID" value="CAK9309946.1"/>
    <property type="molecule type" value="Genomic_DNA"/>
</dbReference>
<protein>
    <submittedName>
        <fullName evidence="2">Uncharacterized protein</fullName>
    </submittedName>
</protein>
<feature type="region of interest" description="Disordered" evidence="1">
    <location>
        <begin position="1"/>
        <end position="24"/>
    </location>
</feature>
<dbReference type="Proteomes" id="UP001642487">
    <property type="component" value="Chromosome 1"/>
</dbReference>
<evidence type="ECO:0000313" key="2">
    <source>
        <dbReference type="EMBL" id="CAK9309946.1"/>
    </source>
</evidence>
<evidence type="ECO:0000256" key="1">
    <source>
        <dbReference type="SAM" id="MobiDB-lite"/>
    </source>
</evidence>
<feature type="compositionally biased region" description="Basic and acidic residues" evidence="1">
    <location>
        <begin position="1"/>
        <end position="13"/>
    </location>
</feature>
<sequence>MFLQFRERNRTESNRQGSVSGSPDPLKWGYFFTHQFILSAARLSLFLLCRQASLSYHYRRLLRRRRRRSYSDGRTQHLIYLPNQAPGTTTKNQASSGLLIFQRFNKDGSLQSRCEYL</sequence>
<reference evidence="2 3" key="1">
    <citation type="submission" date="2024-03" db="EMBL/GenBank/DDBJ databases">
        <authorList>
            <person name="Gkanogiannis A."/>
            <person name="Becerra Lopez-Lavalle L."/>
        </authorList>
    </citation>
    <scope>NUCLEOTIDE SEQUENCE [LARGE SCALE GENOMIC DNA]</scope>
</reference>
<keyword evidence="3" id="KW-1185">Reference proteome</keyword>
<name>A0ABP0XP59_9ROSI</name>
<proteinExistence type="predicted"/>
<organism evidence="2 3">
    <name type="scientific">Citrullus colocynthis</name>
    <name type="common">colocynth</name>
    <dbReference type="NCBI Taxonomy" id="252529"/>
    <lineage>
        <taxon>Eukaryota</taxon>
        <taxon>Viridiplantae</taxon>
        <taxon>Streptophyta</taxon>
        <taxon>Embryophyta</taxon>
        <taxon>Tracheophyta</taxon>
        <taxon>Spermatophyta</taxon>
        <taxon>Magnoliopsida</taxon>
        <taxon>eudicotyledons</taxon>
        <taxon>Gunneridae</taxon>
        <taxon>Pentapetalae</taxon>
        <taxon>rosids</taxon>
        <taxon>fabids</taxon>
        <taxon>Cucurbitales</taxon>
        <taxon>Cucurbitaceae</taxon>
        <taxon>Benincaseae</taxon>
        <taxon>Citrullus</taxon>
    </lineage>
</organism>
<accession>A0ABP0XP59</accession>